<evidence type="ECO:0000256" key="7">
    <source>
        <dbReference type="ARBA" id="ARBA00023136"/>
    </source>
</evidence>
<dbReference type="AlphaFoldDB" id="A0A142BG00"/>
<dbReference type="NCBIfam" id="TIGR03173">
    <property type="entry name" value="pbuX"/>
    <property type="match status" value="1"/>
</dbReference>
<comment type="similarity">
    <text evidence="2">Belongs to the nucleobase:cation symporter-2 (NCS2) (TC 2.A.40) family.</text>
</comment>
<sequence length="444" mass="46294">MELYYKLDDRPPLVKSLILGLQHLLSALPGIIGAPLVVASVLGFTIQETVILVNASMLMSGVGSIIQGLGCAPLKLGAKLPVIQGTSFAFVGVSITIGFQYGFAAVVGATIVGGLFEVFLSFYIHRIRKLFPPVVTGTVVCLIGMTIFPVAVDWLAGGKGAEDYGSLMYLGVGGVVFLVVIFFNQWFTGFVSSASILIGLFIGYLLWAALGLLDLSPVTEAAVVAIPTPLYFGVEFHVGAIIAMCVVYTVSMVESVGDYLALSNYCDTELDSNRLSAGVRCEGLNSAFAAVFNSMATTSFSQNIGVVGITGVASRYVVAFSGGILITAGLLPKFGALIVSVPEPVIGGAGLIMFGMILAGGIGILKKIDFTRRNTMVLALGIAAGLTVTYRPEIVNELPALVRMVCGNGVALGAIVTVLANLVLPESKAPQKVKVAAPEKALTE</sequence>
<evidence type="ECO:0000256" key="2">
    <source>
        <dbReference type="ARBA" id="ARBA00008821"/>
    </source>
</evidence>
<dbReference type="InterPro" id="IPR006043">
    <property type="entry name" value="NCS2"/>
</dbReference>
<keyword evidence="3" id="KW-0813">Transport</keyword>
<dbReference type="PATRIC" id="fig|570277.3.peg.4001"/>
<feature type="transmembrane region" description="Helical" evidence="8">
    <location>
        <begin position="400"/>
        <end position="424"/>
    </location>
</feature>
<proteinExistence type="inferred from homology"/>
<evidence type="ECO:0000313" key="10">
    <source>
        <dbReference type="Proteomes" id="UP000071065"/>
    </source>
</evidence>
<feature type="transmembrane region" description="Helical" evidence="8">
    <location>
        <begin position="130"/>
        <end position="152"/>
    </location>
</feature>
<dbReference type="PANTHER" id="PTHR42810:SF4">
    <property type="entry name" value="URIC ACID TRANSPORTER UACT"/>
    <property type="match status" value="1"/>
</dbReference>
<dbReference type="Pfam" id="PF00860">
    <property type="entry name" value="Xan_ur_permease"/>
    <property type="match status" value="1"/>
</dbReference>
<name>A0A142BG00_9GAMM</name>
<dbReference type="RefSeq" id="WP_034876283.1">
    <property type="nucleotide sequence ID" value="NZ_CP013251.1"/>
</dbReference>
<dbReference type="GO" id="GO:0042907">
    <property type="term" value="F:xanthine transmembrane transporter activity"/>
    <property type="evidence" value="ECO:0007669"/>
    <property type="project" value="TreeGrafter"/>
</dbReference>
<keyword evidence="7 8" id="KW-0472">Membrane</keyword>
<evidence type="ECO:0000256" key="4">
    <source>
        <dbReference type="ARBA" id="ARBA00022475"/>
    </source>
</evidence>
<dbReference type="OrthoDB" id="9805749at2"/>
<feature type="transmembrane region" description="Helical" evidence="8">
    <location>
        <begin position="21"/>
        <end position="44"/>
    </location>
</feature>
<dbReference type="NCBIfam" id="TIGR00801">
    <property type="entry name" value="ncs2"/>
    <property type="match status" value="1"/>
</dbReference>
<dbReference type="STRING" id="570277.EZMO1_3716"/>
<feature type="transmembrane region" description="Helical" evidence="8">
    <location>
        <begin position="164"/>
        <end position="183"/>
    </location>
</feature>
<evidence type="ECO:0000256" key="6">
    <source>
        <dbReference type="ARBA" id="ARBA00022989"/>
    </source>
</evidence>
<reference evidence="9 10" key="1">
    <citation type="journal article" date="2016" name="Front. Microbiol.">
        <title>Genomic Insight into the Host-Endosymbiont Relationship of Endozoicomonas montiporae CL-33(T) with its Coral Host.</title>
        <authorList>
            <person name="Ding J.-Y."/>
            <person name="Shiu J.-H."/>
            <person name="Chen W.-M."/>
            <person name="Chiang Y.-R."/>
            <person name="Tang S.-L."/>
        </authorList>
    </citation>
    <scope>NUCLEOTIDE SEQUENCE [LARGE SCALE GENOMIC DNA]</scope>
    <source>
        <strain evidence="9 10">CL-33</strain>
    </source>
</reference>
<keyword evidence="5 8" id="KW-0812">Transmembrane</keyword>
<dbReference type="InterPro" id="IPR017588">
    <property type="entry name" value="UacT-like"/>
</dbReference>
<feature type="transmembrane region" description="Helical" evidence="8">
    <location>
        <begin position="103"/>
        <end position="123"/>
    </location>
</feature>
<evidence type="ECO:0000256" key="8">
    <source>
        <dbReference type="SAM" id="Phobius"/>
    </source>
</evidence>
<dbReference type="GO" id="GO:0005886">
    <property type="term" value="C:plasma membrane"/>
    <property type="evidence" value="ECO:0007669"/>
    <property type="project" value="UniProtKB-SubCell"/>
</dbReference>
<feature type="transmembrane region" description="Helical" evidence="8">
    <location>
        <begin position="377"/>
        <end position="394"/>
    </location>
</feature>
<evidence type="ECO:0000256" key="3">
    <source>
        <dbReference type="ARBA" id="ARBA00022448"/>
    </source>
</evidence>
<keyword evidence="4" id="KW-1003">Cell membrane</keyword>
<keyword evidence="6 8" id="KW-1133">Transmembrane helix</keyword>
<feature type="transmembrane region" description="Helical" evidence="8">
    <location>
        <begin position="345"/>
        <end position="365"/>
    </location>
</feature>
<protein>
    <submittedName>
        <fullName evidence="9">Uracil-xanthine permease</fullName>
    </submittedName>
</protein>
<feature type="transmembrane region" description="Helical" evidence="8">
    <location>
        <begin position="230"/>
        <end position="250"/>
    </location>
</feature>
<dbReference type="KEGG" id="emp:EZMO1_3716"/>
<dbReference type="Proteomes" id="UP000071065">
    <property type="component" value="Chromosome"/>
</dbReference>
<feature type="transmembrane region" description="Helical" evidence="8">
    <location>
        <begin position="50"/>
        <end position="69"/>
    </location>
</feature>
<comment type="subcellular location">
    <subcellularLocation>
        <location evidence="1">Cell membrane</location>
        <topology evidence="1">Multi-pass membrane protein</topology>
    </subcellularLocation>
</comment>
<dbReference type="PANTHER" id="PTHR42810">
    <property type="entry name" value="PURINE PERMEASE C1399.01C-RELATED"/>
    <property type="match status" value="1"/>
</dbReference>
<evidence type="ECO:0000256" key="5">
    <source>
        <dbReference type="ARBA" id="ARBA00022692"/>
    </source>
</evidence>
<dbReference type="PROSITE" id="PS01116">
    <property type="entry name" value="XANTH_URACIL_PERMASE"/>
    <property type="match status" value="1"/>
</dbReference>
<dbReference type="NCBIfam" id="NF037981">
    <property type="entry name" value="NCS2_1"/>
    <property type="match status" value="1"/>
</dbReference>
<accession>A0A142BG00</accession>
<feature type="transmembrane region" description="Helical" evidence="8">
    <location>
        <begin position="190"/>
        <end position="210"/>
    </location>
</feature>
<gene>
    <name evidence="9" type="primary">xanP</name>
    <name evidence="9" type="ORF">EZMO1_3716</name>
</gene>
<organism evidence="9 10">
    <name type="scientific">Endozoicomonas montiporae CL-33</name>
    <dbReference type="NCBI Taxonomy" id="570277"/>
    <lineage>
        <taxon>Bacteria</taxon>
        <taxon>Pseudomonadati</taxon>
        <taxon>Pseudomonadota</taxon>
        <taxon>Gammaproteobacteria</taxon>
        <taxon>Oceanospirillales</taxon>
        <taxon>Endozoicomonadaceae</taxon>
        <taxon>Endozoicomonas</taxon>
    </lineage>
</organism>
<evidence type="ECO:0000256" key="1">
    <source>
        <dbReference type="ARBA" id="ARBA00004651"/>
    </source>
</evidence>
<dbReference type="InterPro" id="IPR006042">
    <property type="entry name" value="Xan_ur_permease"/>
</dbReference>
<evidence type="ECO:0000313" key="9">
    <source>
        <dbReference type="EMBL" id="AMO57676.1"/>
    </source>
</evidence>
<dbReference type="EMBL" id="CP013251">
    <property type="protein sequence ID" value="AMO57676.1"/>
    <property type="molecule type" value="Genomic_DNA"/>
</dbReference>